<dbReference type="OrthoDB" id="152055at2759"/>
<keyword evidence="2" id="KW-1185">Reference proteome</keyword>
<comment type="caution">
    <text evidence="1">The sequence shown here is derived from an EMBL/GenBank/DDBJ whole genome shotgun (WGS) entry which is preliminary data.</text>
</comment>
<accession>A0A9W6TVZ5</accession>
<sequence length="231" mass="26271">MQPMLRSILTYFRWGGFIKKFNFFNKFLGQGGSALTVFFHSISAPSCGIINFIPEWFDECVATRGNSTDNCYRYILDNFDDLKEIRAVQNGIPGDFGRPGMPFLRCTGRPPTPFMYITDLMVHQSFWAGGSYHVQFESSKCLAVPRLLNPDMKYGLFQTEPMDQQAEVKVAIDNTGWFTSLVTYSYGIVTLILVGRGIINTLAKIRVVNYIPAQLLSLYYSIDEFVSLDIR</sequence>
<dbReference type="AlphaFoldDB" id="A0A9W6TVZ5"/>
<reference evidence="1" key="1">
    <citation type="submission" date="2023-04" db="EMBL/GenBank/DDBJ databases">
        <title>Phytophthora fragariaefolia NBRC 109709.</title>
        <authorList>
            <person name="Ichikawa N."/>
            <person name="Sato H."/>
            <person name="Tonouchi N."/>
        </authorList>
    </citation>
    <scope>NUCLEOTIDE SEQUENCE</scope>
    <source>
        <strain evidence="1">NBRC 109709</strain>
    </source>
</reference>
<evidence type="ECO:0000313" key="1">
    <source>
        <dbReference type="EMBL" id="GMF21028.1"/>
    </source>
</evidence>
<protein>
    <submittedName>
        <fullName evidence="1">Unnamed protein product</fullName>
    </submittedName>
</protein>
<gene>
    <name evidence="1" type="ORF">Pfra01_000267800</name>
</gene>
<dbReference type="EMBL" id="BSXT01000214">
    <property type="protein sequence ID" value="GMF21028.1"/>
    <property type="molecule type" value="Genomic_DNA"/>
</dbReference>
<organism evidence="1 2">
    <name type="scientific">Phytophthora fragariaefolia</name>
    <dbReference type="NCBI Taxonomy" id="1490495"/>
    <lineage>
        <taxon>Eukaryota</taxon>
        <taxon>Sar</taxon>
        <taxon>Stramenopiles</taxon>
        <taxon>Oomycota</taxon>
        <taxon>Peronosporomycetes</taxon>
        <taxon>Peronosporales</taxon>
        <taxon>Peronosporaceae</taxon>
        <taxon>Phytophthora</taxon>
    </lineage>
</organism>
<dbReference type="Proteomes" id="UP001165121">
    <property type="component" value="Unassembled WGS sequence"/>
</dbReference>
<evidence type="ECO:0000313" key="2">
    <source>
        <dbReference type="Proteomes" id="UP001165121"/>
    </source>
</evidence>
<name>A0A9W6TVZ5_9STRA</name>
<proteinExistence type="predicted"/>